<feature type="compositionally biased region" description="Low complexity" evidence="1">
    <location>
        <begin position="133"/>
        <end position="142"/>
    </location>
</feature>
<proteinExistence type="predicted"/>
<dbReference type="InterPro" id="IPR043502">
    <property type="entry name" value="DNA/RNA_pol_sf"/>
</dbReference>
<gene>
    <name evidence="2" type="ORF">NQ317_017401</name>
</gene>
<evidence type="ECO:0000313" key="3">
    <source>
        <dbReference type="Proteomes" id="UP001162164"/>
    </source>
</evidence>
<dbReference type="EMBL" id="JAPWTJ010002446">
    <property type="protein sequence ID" value="KAJ8966106.1"/>
    <property type="molecule type" value="Genomic_DNA"/>
</dbReference>
<keyword evidence="3" id="KW-1185">Reference proteome</keyword>
<dbReference type="Proteomes" id="UP001162164">
    <property type="component" value="Unassembled WGS sequence"/>
</dbReference>
<dbReference type="SUPFAM" id="SSF56672">
    <property type="entry name" value="DNA/RNA polymerases"/>
    <property type="match status" value="1"/>
</dbReference>
<comment type="caution">
    <text evidence="2">The sequence shown here is derived from an EMBL/GenBank/DDBJ whole genome shotgun (WGS) entry which is preliminary data.</text>
</comment>
<reference evidence="2" key="1">
    <citation type="journal article" date="2023" name="Insect Mol. Biol.">
        <title>Genome sequencing provides insights into the evolution of gene families encoding plant cell wall-degrading enzymes in longhorned beetles.</title>
        <authorList>
            <person name="Shin N.R."/>
            <person name="Okamura Y."/>
            <person name="Kirsch R."/>
            <person name="Pauchet Y."/>
        </authorList>
    </citation>
    <scope>NUCLEOTIDE SEQUENCE</scope>
    <source>
        <strain evidence="2">MMC_N1</strain>
    </source>
</reference>
<dbReference type="PANTHER" id="PTHR47331">
    <property type="entry name" value="PHD-TYPE DOMAIN-CONTAINING PROTEIN"/>
    <property type="match status" value="1"/>
</dbReference>
<name>A0ABQ9IVB8_9CUCU</name>
<protein>
    <submittedName>
        <fullName evidence="2">Uncharacterized protein</fullName>
    </submittedName>
</protein>
<evidence type="ECO:0000313" key="2">
    <source>
        <dbReference type="EMBL" id="KAJ8966106.1"/>
    </source>
</evidence>
<feature type="region of interest" description="Disordered" evidence="1">
    <location>
        <begin position="124"/>
        <end position="144"/>
    </location>
</feature>
<sequence length="287" mass="32880">MYLQINVVEEHRDVQRIVWRSNSNEPVRDFRLNVVSFGVNSSPWLALRTMKQLAQEGKASHPRASKILENGLYMDDVCVGFATVSEALKAKAELIDLLGGAGFQLHKWCSNSLEVVENQRIPKFHNTNDPKYQTQQQPQQTPDLSSRLMQTDNRLLQTEPIQRMLPPDNSRMISADGSRILTESSHLLPDNRELITNDGTRLLVNVIEPSRLLLNDNTRLMVNENRLLTQDNRLINNVNINENNRLLADNSRLLTNDNARHLTVIESSRILADKYLANYDPYHRGHL</sequence>
<accession>A0ABQ9IVB8</accession>
<organism evidence="2 3">
    <name type="scientific">Molorchus minor</name>
    <dbReference type="NCBI Taxonomy" id="1323400"/>
    <lineage>
        <taxon>Eukaryota</taxon>
        <taxon>Metazoa</taxon>
        <taxon>Ecdysozoa</taxon>
        <taxon>Arthropoda</taxon>
        <taxon>Hexapoda</taxon>
        <taxon>Insecta</taxon>
        <taxon>Pterygota</taxon>
        <taxon>Neoptera</taxon>
        <taxon>Endopterygota</taxon>
        <taxon>Coleoptera</taxon>
        <taxon>Polyphaga</taxon>
        <taxon>Cucujiformia</taxon>
        <taxon>Chrysomeloidea</taxon>
        <taxon>Cerambycidae</taxon>
        <taxon>Lamiinae</taxon>
        <taxon>Monochamini</taxon>
        <taxon>Molorchus</taxon>
    </lineage>
</organism>
<evidence type="ECO:0000256" key="1">
    <source>
        <dbReference type="SAM" id="MobiDB-lite"/>
    </source>
</evidence>